<comment type="caution">
    <text evidence="2">The sequence shown here is derived from an EMBL/GenBank/DDBJ whole genome shotgun (WGS) entry which is preliminary data.</text>
</comment>
<keyword evidence="1" id="KW-1133">Transmembrane helix</keyword>
<name>A0A917GG43_9FLAO</name>
<gene>
    <name evidence="2" type="ORF">GCM10010976_14600</name>
</gene>
<dbReference type="EMBL" id="BMFQ01000002">
    <property type="protein sequence ID" value="GGG44084.1"/>
    <property type="molecule type" value="Genomic_DNA"/>
</dbReference>
<protein>
    <submittedName>
        <fullName evidence="2">Uncharacterized protein</fullName>
    </submittedName>
</protein>
<evidence type="ECO:0000313" key="2">
    <source>
        <dbReference type="EMBL" id="GGG44084.1"/>
    </source>
</evidence>
<sequence>MPAINKKVRQNKVILDFILKILGSITQIYVIKRKKQAFCRLFHVIPKNKFELIKNNVNTQKIIGLNYFRKYVLSIYLKIQFPITTPVIETKLFLRLYILGTKNVITFVVIK</sequence>
<keyword evidence="3" id="KW-1185">Reference proteome</keyword>
<keyword evidence="1" id="KW-0812">Transmembrane</keyword>
<reference evidence="2" key="2">
    <citation type="submission" date="2020-09" db="EMBL/GenBank/DDBJ databases">
        <authorList>
            <person name="Sun Q."/>
            <person name="Zhou Y."/>
        </authorList>
    </citation>
    <scope>NUCLEOTIDE SEQUENCE</scope>
    <source>
        <strain evidence="2">CGMCC 1.12751</strain>
    </source>
</reference>
<evidence type="ECO:0000256" key="1">
    <source>
        <dbReference type="SAM" id="Phobius"/>
    </source>
</evidence>
<evidence type="ECO:0000313" key="3">
    <source>
        <dbReference type="Proteomes" id="UP000625976"/>
    </source>
</evidence>
<dbReference type="AlphaFoldDB" id="A0A917GG43"/>
<reference evidence="2" key="1">
    <citation type="journal article" date="2014" name="Int. J. Syst. Evol. Microbiol.">
        <title>Complete genome sequence of Corynebacterium casei LMG S-19264T (=DSM 44701T), isolated from a smear-ripened cheese.</title>
        <authorList>
            <consortium name="US DOE Joint Genome Institute (JGI-PGF)"/>
            <person name="Walter F."/>
            <person name="Albersmeier A."/>
            <person name="Kalinowski J."/>
            <person name="Ruckert C."/>
        </authorList>
    </citation>
    <scope>NUCLEOTIDE SEQUENCE</scope>
    <source>
        <strain evidence="2">CGMCC 1.12751</strain>
    </source>
</reference>
<dbReference type="Proteomes" id="UP000625976">
    <property type="component" value="Unassembled WGS sequence"/>
</dbReference>
<feature type="transmembrane region" description="Helical" evidence="1">
    <location>
        <begin position="13"/>
        <end position="31"/>
    </location>
</feature>
<organism evidence="2 3">
    <name type="scientific">Bizionia arctica</name>
    <dbReference type="NCBI Taxonomy" id="1495645"/>
    <lineage>
        <taxon>Bacteria</taxon>
        <taxon>Pseudomonadati</taxon>
        <taxon>Bacteroidota</taxon>
        <taxon>Flavobacteriia</taxon>
        <taxon>Flavobacteriales</taxon>
        <taxon>Flavobacteriaceae</taxon>
        <taxon>Bizionia</taxon>
    </lineage>
</organism>
<accession>A0A917GG43</accession>
<keyword evidence="1" id="KW-0472">Membrane</keyword>
<proteinExistence type="predicted"/>